<dbReference type="EC" id="3.4.11.-" evidence="10"/>
<comment type="similarity">
    <text evidence="2 9">Belongs to the peptidase M18 family.</text>
</comment>
<dbReference type="OrthoDB" id="5288740at2"/>
<name>A0A1I2HUA9_9MICO</name>
<proteinExistence type="inferred from homology"/>
<dbReference type="GO" id="GO:0008270">
    <property type="term" value="F:zinc ion binding"/>
    <property type="evidence" value="ECO:0007669"/>
    <property type="project" value="InterPro"/>
</dbReference>
<dbReference type="SUPFAM" id="SSF101821">
    <property type="entry name" value="Aminopeptidase/glucanase lid domain"/>
    <property type="match status" value="1"/>
</dbReference>
<dbReference type="PRINTS" id="PR00932">
    <property type="entry name" value="AMINO1PTASE"/>
</dbReference>
<dbReference type="Pfam" id="PF02127">
    <property type="entry name" value="Peptidase_M18"/>
    <property type="match status" value="1"/>
</dbReference>
<comment type="cofactor">
    <cofactor evidence="1 10">
        <name>Zn(2+)</name>
        <dbReference type="ChEBI" id="CHEBI:29105"/>
    </cofactor>
</comment>
<keyword evidence="7 9" id="KW-0862">Zinc</keyword>
<dbReference type="Gene3D" id="2.30.250.10">
    <property type="entry name" value="Aminopeptidase i, Domain 2"/>
    <property type="match status" value="1"/>
</dbReference>
<keyword evidence="12" id="KW-1185">Reference proteome</keyword>
<dbReference type="Gene3D" id="3.40.630.10">
    <property type="entry name" value="Zn peptidases"/>
    <property type="match status" value="1"/>
</dbReference>
<keyword evidence="3 9" id="KW-0031">Aminopeptidase</keyword>
<gene>
    <name evidence="11" type="ORF">SAMN04488035_2560</name>
</gene>
<dbReference type="EMBL" id="FONZ01000005">
    <property type="protein sequence ID" value="SFF33785.1"/>
    <property type="molecule type" value="Genomic_DNA"/>
</dbReference>
<dbReference type="InterPro" id="IPR001948">
    <property type="entry name" value="Peptidase_M18"/>
</dbReference>
<keyword evidence="5 9" id="KW-0479">Metal-binding</keyword>
<dbReference type="InterPro" id="IPR023358">
    <property type="entry name" value="Peptidase_M18_dom2"/>
</dbReference>
<dbReference type="AlphaFoldDB" id="A0A1I2HUA9"/>
<dbReference type="STRING" id="285351.SAMN04488035_2560"/>
<evidence type="ECO:0000256" key="1">
    <source>
        <dbReference type="ARBA" id="ARBA00001947"/>
    </source>
</evidence>
<dbReference type="RefSeq" id="WP_093379486.1">
    <property type="nucleotide sequence ID" value="NZ_BNAN01000001.1"/>
</dbReference>
<keyword evidence="6 9" id="KW-0378">Hydrolase</keyword>
<protein>
    <recommendedName>
        <fullName evidence="10">M18 family aminopeptidase</fullName>
        <ecNumber evidence="10">3.4.11.-</ecNumber>
    </recommendedName>
</protein>
<evidence type="ECO:0000256" key="2">
    <source>
        <dbReference type="ARBA" id="ARBA00008290"/>
    </source>
</evidence>
<accession>A0A1I2HUA9</accession>
<evidence type="ECO:0000256" key="6">
    <source>
        <dbReference type="ARBA" id="ARBA00022801"/>
    </source>
</evidence>
<evidence type="ECO:0000256" key="3">
    <source>
        <dbReference type="ARBA" id="ARBA00022438"/>
    </source>
</evidence>
<dbReference type="GO" id="GO:0005737">
    <property type="term" value="C:cytoplasm"/>
    <property type="evidence" value="ECO:0007669"/>
    <property type="project" value="UniProtKB-ARBA"/>
</dbReference>
<evidence type="ECO:0000256" key="10">
    <source>
        <dbReference type="RuleBase" id="RU004387"/>
    </source>
</evidence>
<dbReference type="NCBIfam" id="NF002759">
    <property type="entry name" value="PRK02813.1"/>
    <property type="match status" value="1"/>
</dbReference>
<dbReference type="CDD" id="cd05658">
    <property type="entry name" value="M18_DAP"/>
    <property type="match status" value="1"/>
</dbReference>
<evidence type="ECO:0000256" key="9">
    <source>
        <dbReference type="RuleBase" id="RU004386"/>
    </source>
</evidence>
<dbReference type="Proteomes" id="UP000198520">
    <property type="component" value="Unassembled WGS sequence"/>
</dbReference>
<dbReference type="PANTHER" id="PTHR28570">
    <property type="entry name" value="ASPARTYL AMINOPEPTIDASE"/>
    <property type="match status" value="1"/>
</dbReference>
<evidence type="ECO:0000256" key="7">
    <source>
        <dbReference type="ARBA" id="ARBA00022833"/>
    </source>
</evidence>
<evidence type="ECO:0000313" key="11">
    <source>
        <dbReference type="EMBL" id="SFF33785.1"/>
    </source>
</evidence>
<dbReference type="GO" id="GO:0008237">
    <property type="term" value="F:metallopeptidase activity"/>
    <property type="evidence" value="ECO:0007669"/>
    <property type="project" value="UniProtKB-KW"/>
</dbReference>
<organism evidence="11 12">
    <name type="scientific">Flavimobilis marinus</name>
    <dbReference type="NCBI Taxonomy" id="285351"/>
    <lineage>
        <taxon>Bacteria</taxon>
        <taxon>Bacillati</taxon>
        <taxon>Actinomycetota</taxon>
        <taxon>Actinomycetes</taxon>
        <taxon>Micrococcales</taxon>
        <taxon>Jonesiaceae</taxon>
        <taxon>Flavimobilis</taxon>
    </lineage>
</organism>
<dbReference type="PANTHER" id="PTHR28570:SF3">
    <property type="entry name" value="ASPARTYL AMINOPEPTIDASE"/>
    <property type="match status" value="1"/>
</dbReference>
<sequence>MPATDAASYIADFASFIEASPSSYHAAAEVARRLEEAGFTRLEESESWEDAVPRGFVVRDGAVIAWAQPNGVTPTTPFRILGAHTDSPGFKLKPSPTTTNAGWLQAGVEVYGGPLLNSWLDRELELAGRLVTADGSEHLVRTGPFLRIPQLAIHLGRDANDGLKLDRQRHVQPVFGVEGASTADVVAHLASLAGVEREDVVGYDVVTADTQAPRRFGADEALFAAGRMDNLSSVFAGLMALLDAAAPRGGGRRASARRLGHTSVLAAFDHEELGSETRSGASGPFLADVLTRLSGGTDAERLQAYSGSWCVSADAGHAVHPNYQEKHDPTNRPVAGGGPLLKINANQRYATDAHGAALWARLCQAAGVPVQEFVSNNTVPCGSTIGPLTATRLGIRTVDVGIPLLSMHSARELCHVDDATGLARAVAAFFAGA</sequence>
<evidence type="ECO:0000256" key="5">
    <source>
        <dbReference type="ARBA" id="ARBA00022723"/>
    </source>
</evidence>
<dbReference type="GO" id="GO:0006508">
    <property type="term" value="P:proteolysis"/>
    <property type="evidence" value="ECO:0007669"/>
    <property type="project" value="UniProtKB-KW"/>
</dbReference>
<keyword evidence="8 9" id="KW-0482">Metalloprotease</keyword>
<evidence type="ECO:0000256" key="8">
    <source>
        <dbReference type="ARBA" id="ARBA00023049"/>
    </source>
</evidence>
<reference evidence="12" key="1">
    <citation type="submission" date="2016-10" db="EMBL/GenBank/DDBJ databases">
        <authorList>
            <person name="Varghese N."/>
            <person name="Submissions S."/>
        </authorList>
    </citation>
    <scope>NUCLEOTIDE SEQUENCE [LARGE SCALE GENOMIC DNA]</scope>
    <source>
        <strain evidence="12">DSM 19083</strain>
    </source>
</reference>
<dbReference type="SUPFAM" id="SSF53187">
    <property type="entry name" value="Zn-dependent exopeptidases"/>
    <property type="match status" value="1"/>
</dbReference>
<keyword evidence="4 9" id="KW-0645">Protease</keyword>
<dbReference type="GO" id="GO:0004177">
    <property type="term" value="F:aminopeptidase activity"/>
    <property type="evidence" value="ECO:0007669"/>
    <property type="project" value="UniProtKB-KW"/>
</dbReference>
<evidence type="ECO:0000256" key="4">
    <source>
        <dbReference type="ARBA" id="ARBA00022670"/>
    </source>
</evidence>
<evidence type="ECO:0000313" key="12">
    <source>
        <dbReference type="Proteomes" id="UP000198520"/>
    </source>
</evidence>